<dbReference type="RefSeq" id="WP_185137729.1">
    <property type="nucleotide sequence ID" value="NZ_BORM01000033.1"/>
</dbReference>
<dbReference type="PANTHER" id="PTHR43546">
    <property type="entry name" value="UPF0173 METAL-DEPENDENT HYDROLASE MJ1163-RELATED"/>
    <property type="match status" value="1"/>
</dbReference>
<accession>A0A841U3N9</accession>
<dbReference type="InterPro" id="IPR001279">
    <property type="entry name" value="Metallo-B-lactamas"/>
</dbReference>
<dbReference type="AlphaFoldDB" id="A0A841U3N9"/>
<evidence type="ECO:0000256" key="1">
    <source>
        <dbReference type="ARBA" id="ARBA00034221"/>
    </source>
</evidence>
<dbReference type="PANTHER" id="PTHR43546:SF3">
    <property type="entry name" value="UPF0173 METAL-DEPENDENT HYDROLASE MJ1163"/>
    <property type="match status" value="1"/>
</dbReference>
<keyword evidence="6" id="KW-1185">Reference proteome</keyword>
<sequence>MNLQKLPWAGIRVQAGATSVAIDPLYHFPAKYGESREPLYPLGEFGAVDAVLITHHHADHFDPEAIKTFYGADTPVFLPAETAHLAREAGLANVRGAGAGETFEIGSLRATAAPAVDGMGDPQVSWVVEGDGKRIFHGGDTLWHGYWWAVAAEHGPFDAACLPVNGAVLELPGRTPSGQPICLTPEQAVAAAVVLGAKRLVPIHYVAIHHPPLYRETSDIPDRLAAAARDRIQLNVLQAKETLRL</sequence>
<feature type="domain" description="Metallo-beta-lactamase" evidence="4">
    <location>
        <begin position="20"/>
        <end position="205"/>
    </location>
</feature>
<comment type="function">
    <text evidence="2">Counteracts the endogenous Pycsar antiviral defense system. Phosphodiesterase that enables metal-dependent hydrolysis of host cyclic nucleotide Pycsar defense signals such as cCMP and cUMP.</text>
</comment>
<evidence type="ECO:0000259" key="4">
    <source>
        <dbReference type="Pfam" id="PF12706"/>
    </source>
</evidence>
<dbReference type="InterPro" id="IPR036866">
    <property type="entry name" value="RibonucZ/Hydroxyglut_hydro"/>
</dbReference>
<name>A0A841U3N9_9BACL</name>
<gene>
    <name evidence="5" type="ORF">H7B90_20330</name>
</gene>
<dbReference type="Proteomes" id="UP000553776">
    <property type="component" value="Unassembled WGS sequence"/>
</dbReference>
<protein>
    <submittedName>
        <fullName evidence="5">MBL fold metallo-hydrolase</fullName>
    </submittedName>
</protein>
<evidence type="ECO:0000313" key="5">
    <source>
        <dbReference type="EMBL" id="MBB6693748.1"/>
    </source>
</evidence>
<dbReference type="InterPro" id="IPR050114">
    <property type="entry name" value="UPF0173_UPF0282_UlaG_hydrolase"/>
</dbReference>
<evidence type="ECO:0000256" key="3">
    <source>
        <dbReference type="ARBA" id="ARBA00048505"/>
    </source>
</evidence>
<comment type="catalytic activity">
    <reaction evidence="3">
        <text>3',5'-cyclic UMP + H2O = UMP + H(+)</text>
        <dbReference type="Rhea" id="RHEA:70575"/>
        <dbReference type="ChEBI" id="CHEBI:15377"/>
        <dbReference type="ChEBI" id="CHEBI:15378"/>
        <dbReference type="ChEBI" id="CHEBI:57865"/>
        <dbReference type="ChEBI" id="CHEBI:184387"/>
    </reaction>
    <physiologicalReaction direction="left-to-right" evidence="3">
        <dbReference type="Rhea" id="RHEA:70576"/>
    </physiologicalReaction>
</comment>
<dbReference type="EMBL" id="JACJVR010000079">
    <property type="protein sequence ID" value="MBB6693748.1"/>
    <property type="molecule type" value="Genomic_DNA"/>
</dbReference>
<organism evidence="5 6">
    <name type="scientific">Cohnella xylanilytica</name>
    <dbReference type="NCBI Taxonomy" id="557555"/>
    <lineage>
        <taxon>Bacteria</taxon>
        <taxon>Bacillati</taxon>
        <taxon>Bacillota</taxon>
        <taxon>Bacilli</taxon>
        <taxon>Bacillales</taxon>
        <taxon>Paenibacillaceae</taxon>
        <taxon>Cohnella</taxon>
    </lineage>
</organism>
<dbReference type="GO" id="GO:0016787">
    <property type="term" value="F:hydrolase activity"/>
    <property type="evidence" value="ECO:0007669"/>
    <property type="project" value="UniProtKB-KW"/>
</dbReference>
<keyword evidence="5" id="KW-0378">Hydrolase</keyword>
<dbReference type="SUPFAM" id="SSF56281">
    <property type="entry name" value="Metallo-hydrolase/oxidoreductase"/>
    <property type="match status" value="1"/>
</dbReference>
<evidence type="ECO:0000313" key="6">
    <source>
        <dbReference type="Proteomes" id="UP000553776"/>
    </source>
</evidence>
<dbReference type="Pfam" id="PF12706">
    <property type="entry name" value="Lactamase_B_2"/>
    <property type="match status" value="1"/>
</dbReference>
<evidence type="ECO:0000256" key="2">
    <source>
        <dbReference type="ARBA" id="ARBA00034301"/>
    </source>
</evidence>
<proteinExistence type="predicted"/>
<dbReference type="Gene3D" id="3.60.15.10">
    <property type="entry name" value="Ribonuclease Z/Hydroxyacylglutathione hydrolase-like"/>
    <property type="match status" value="1"/>
</dbReference>
<comment type="caution">
    <text evidence="5">The sequence shown here is derived from an EMBL/GenBank/DDBJ whole genome shotgun (WGS) entry which is preliminary data.</text>
</comment>
<reference evidence="5 6" key="1">
    <citation type="submission" date="2020-08" db="EMBL/GenBank/DDBJ databases">
        <title>Cohnella phylogeny.</title>
        <authorList>
            <person name="Dunlap C."/>
        </authorList>
    </citation>
    <scope>NUCLEOTIDE SEQUENCE [LARGE SCALE GENOMIC DNA]</scope>
    <source>
        <strain evidence="5 6">DSM 25239</strain>
    </source>
</reference>
<comment type="catalytic activity">
    <reaction evidence="1">
        <text>3',5'-cyclic CMP + H2O = CMP + H(+)</text>
        <dbReference type="Rhea" id="RHEA:72675"/>
        <dbReference type="ChEBI" id="CHEBI:15377"/>
        <dbReference type="ChEBI" id="CHEBI:15378"/>
        <dbReference type="ChEBI" id="CHEBI:58003"/>
        <dbReference type="ChEBI" id="CHEBI:60377"/>
    </reaction>
    <physiologicalReaction direction="left-to-right" evidence="1">
        <dbReference type="Rhea" id="RHEA:72676"/>
    </physiologicalReaction>
</comment>